<dbReference type="InterPro" id="IPR050707">
    <property type="entry name" value="HTH_MetabolicPath_Reg"/>
</dbReference>
<proteinExistence type="predicted"/>
<gene>
    <name evidence="2" type="ORF">SAMN05428963_108208</name>
</gene>
<dbReference type="SUPFAM" id="SSF55781">
    <property type="entry name" value="GAF domain-like"/>
    <property type="match status" value="1"/>
</dbReference>
<reference evidence="2 3" key="1">
    <citation type="submission" date="2017-02" db="EMBL/GenBank/DDBJ databases">
        <authorList>
            <person name="Peterson S.W."/>
        </authorList>
    </citation>
    <scope>NUCLEOTIDE SEQUENCE [LARGE SCALE GENOMIC DNA]</scope>
    <source>
        <strain evidence="2 3">USBA 369</strain>
    </source>
</reference>
<dbReference type="GO" id="GO:0045892">
    <property type="term" value="P:negative regulation of DNA-templated transcription"/>
    <property type="evidence" value="ECO:0007669"/>
    <property type="project" value="TreeGrafter"/>
</dbReference>
<dbReference type="Pfam" id="PF09339">
    <property type="entry name" value="HTH_IclR"/>
    <property type="match status" value="1"/>
</dbReference>
<sequence length="245" mass="26811">MQRGEIENVNSAQPNQSVIDGFRCLQYIASSEQPVGGRELARALGLDPSRVNRLLLTMAHMGLTQKTAKRKYVTGHGIHVLAAQSIRRSGLFRATAEALEKLAHPDFTTALGSLWEGHVVYLYHARAGDSLSQALGGYRIQHPCESVIGLCLLSQRGDDEIAAMVGDERFGAARAVIEAARRRGFVIWRLADGEVRLATTVAGTDSALAFSRLYGYADEAALQEKCDLLFEKAREISEQVGNEDR</sequence>
<evidence type="ECO:0000313" key="2">
    <source>
        <dbReference type="EMBL" id="SKA22472.1"/>
    </source>
</evidence>
<dbReference type="InterPro" id="IPR005471">
    <property type="entry name" value="Tscrpt_reg_IclR_N"/>
</dbReference>
<feature type="domain" description="HTH iclR-type" evidence="1">
    <location>
        <begin position="15"/>
        <end position="76"/>
    </location>
</feature>
<keyword evidence="3" id="KW-1185">Reference proteome</keyword>
<evidence type="ECO:0000259" key="1">
    <source>
        <dbReference type="PROSITE" id="PS51077"/>
    </source>
</evidence>
<dbReference type="SUPFAM" id="SSF46785">
    <property type="entry name" value="Winged helix' DNA-binding domain"/>
    <property type="match status" value="1"/>
</dbReference>
<dbReference type="GO" id="GO:0003677">
    <property type="term" value="F:DNA binding"/>
    <property type="evidence" value="ECO:0007669"/>
    <property type="project" value="UniProtKB-KW"/>
</dbReference>
<dbReference type="PROSITE" id="PS51077">
    <property type="entry name" value="HTH_ICLR"/>
    <property type="match status" value="1"/>
</dbReference>
<dbReference type="InterPro" id="IPR036390">
    <property type="entry name" value="WH_DNA-bd_sf"/>
</dbReference>
<name>A0A1T4S2R8_9HYPH</name>
<dbReference type="Gene3D" id="1.10.10.10">
    <property type="entry name" value="Winged helix-like DNA-binding domain superfamily/Winged helix DNA-binding domain"/>
    <property type="match status" value="1"/>
</dbReference>
<dbReference type="GO" id="GO:0003700">
    <property type="term" value="F:DNA-binding transcription factor activity"/>
    <property type="evidence" value="ECO:0007669"/>
    <property type="project" value="TreeGrafter"/>
</dbReference>
<dbReference type="Proteomes" id="UP000190135">
    <property type="component" value="Unassembled WGS sequence"/>
</dbReference>
<dbReference type="PANTHER" id="PTHR30136:SF34">
    <property type="entry name" value="TRANSCRIPTIONAL REGULATOR"/>
    <property type="match status" value="1"/>
</dbReference>
<dbReference type="PANTHER" id="PTHR30136">
    <property type="entry name" value="HELIX-TURN-HELIX TRANSCRIPTIONAL REGULATOR, ICLR FAMILY"/>
    <property type="match status" value="1"/>
</dbReference>
<dbReference type="AlphaFoldDB" id="A0A1T4S2R8"/>
<organism evidence="2 3">
    <name type="scientific">Consotaella salsifontis</name>
    <dbReference type="NCBI Taxonomy" id="1365950"/>
    <lineage>
        <taxon>Bacteria</taxon>
        <taxon>Pseudomonadati</taxon>
        <taxon>Pseudomonadota</taxon>
        <taxon>Alphaproteobacteria</taxon>
        <taxon>Hyphomicrobiales</taxon>
        <taxon>Aurantimonadaceae</taxon>
        <taxon>Consotaella</taxon>
    </lineage>
</organism>
<evidence type="ECO:0000313" key="3">
    <source>
        <dbReference type="Proteomes" id="UP000190135"/>
    </source>
</evidence>
<dbReference type="EMBL" id="FUXL01000008">
    <property type="protein sequence ID" value="SKA22472.1"/>
    <property type="molecule type" value="Genomic_DNA"/>
</dbReference>
<protein>
    <submittedName>
        <fullName evidence="2">DNA-binding transcriptional regulator, IclR family</fullName>
    </submittedName>
</protein>
<dbReference type="InterPro" id="IPR036388">
    <property type="entry name" value="WH-like_DNA-bd_sf"/>
</dbReference>
<keyword evidence="2" id="KW-0238">DNA-binding</keyword>
<accession>A0A1T4S2R8</accession>
<dbReference type="STRING" id="1365950.SAMN05428963_108208"/>